<proteinExistence type="predicted"/>
<organism evidence="2">
    <name type="scientific">Salvia splendens</name>
    <name type="common">Scarlet sage</name>
    <dbReference type="NCBI Taxonomy" id="180675"/>
    <lineage>
        <taxon>Eukaryota</taxon>
        <taxon>Viridiplantae</taxon>
        <taxon>Streptophyta</taxon>
        <taxon>Embryophyta</taxon>
        <taxon>Tracheophyta</taxon>
        <taxon>Spermatophyta</taxon>
        <taxon>Magnoliopsida</taxon>
        <taxon>eudicotyledons</taxon>
        <taxon>Gunneridae</taxon>
        <taxon>Pentapetalae</taxon>
        <taxon>asterids</taxon>
        <taxon>lamiids</taxon>
        <taxon>Lamiales</taxon>
        <taxon>Lamiaceae</taxon>
        <taxon>Nepetoideae</taxon>
        <taxon>Mentheae</taxon>
        <taxon>Salviinae</taxon>
        <taxon>Salvia</taxon>
        <taxon>Salvia subgen. Calosphace</taxon>
        <taxon>core Calosphace</taxon>
    </lineage>
</organism>
<reference evidence="2" key="2">
    <citation type="submission" date="2020-08" db="EMBL/GenBank/DDBJ databases">
        <title>Plant Genome Project.</title>
        <authorList>
            <person name="Zhang R.-G."/>
        </authorList>
    </citation>
    <scope>NUCLEOTIDE SEQUENCE</scope>
    <source>
        <strain evidence="2">Huo1</strain>
        <tissue evidence="2">Leaf</tissue>
    </source>
</reference>
<reference evidence="2" key="1">
    <citation type="submission" date="2018-01" db="EMBL/GenBank/DDBJ databases">
        <authorList>
            <person name="Mao J.F."/>
        </authorList>
    </citation>
    <scope>NUCLEOTIDE SEQUENCE</scope>
    <source>
        <strain evidence="2">Huo1</strain>
        <tissue evidence="2">Leaf</tissue>
    </source>
</reference>
<feature type="domain" description="PB1-like" evidence="1">
    <location>
        <begin position="75"/>
        <end position="165"/>
    </location>
</feature>
<evidence type="ECO:0000313" key="2">
    <source>
        <dbReference type="EMBL" id="KAG6388876.1"/>
    </source>
</evidence>
<gene>
    <name evidence="2" type="ORF">SASPL_150312</name>
</gene>
<evidence type="ECO:0000259" key="1">
    <source>
        <dbReference type="Pfam" id="PF26130"/>
    </source>
</evidence>
<name>A0A8X8W780_SALSN</name>
<comment type="caution">
    <text evidence="2">The sequence shown here is derived from an EMBL/GenBank/DDBJ whole genome shotgun (WGS) entry which is preliminary data.</text>
</comment>
<evidence type="ECO:0000313" key="3">
    <source>
        <dbReference type="Proteomes" id="UP000298416"/>
    </source>
</evidence>
<dbReference type="InterPro" id="IPR058594">
    <property type="entry name" value="PB1-like_dom_pln"/>
</dbReference>
<dbReference type="EMBL" id="PNBA02000020">
    <property type="protein sequence ID" value="KAG6388876.1"/>
    <property type="molecule type" value="Genomic_DNA"/>
</dbReference>
<protein>
    <recommendedName>
        <fullName evidence="1">PB1-like domain-containing protein</fullName>
    </recommendedName>
</protein>
<dbReference type="AlphaFoldDB" id="A0A8X8W780"/>
<dbReference type="Proteomes" id="UP000298416">
    <property type="component" value="Unassembled WGS sequence"/>
</dbReference>
<sequence>MKLWSYLVTGFHGQSGLQQFRRMNRDLILRINNGWEWMNRERKDECWIWGSDYSIREEGVCAGSGDFLVNRGFSKDDFSIQFHHGGNLVQDGSLEVYIGGVETQKSHFDFFDLIDEIKQLSYAKWSRVAFKVPKGMKMIDIKDDKDVMVMLSYLQLRICVLHVYVVGGELGEPQVEEAEGSVGGKEADGFFSKK</sequence>
<keyword evidence="3" id="KW-1185">Reference proteome</keyword>
<accession>A0A8X8W780</accession>
<dbReference type="Pfam" id="PF26130">
    <property type="entry name" value="PB1-like"/>
    <property type="match status" value="1"/>
</dbReference>